<feature type="compositionally biased region" description="Polar residues" evidence="10">
    <location>
        <begin position="331"/>
        <end position="353"/>
    </location>
</feature>
<dbReference type="Proteomes" id="UP001187192">
    <property type="component" value="Unassembled WGS sequence"/>
</dbReference>
<dbReference type="PROSITE" id="PS51450">
    <property type="entry name" value="LRR"/>
    <property type="match status" value="1"/>
</dbReference>
<dbReference type="SUPFAM" id="SSF56112">
    <property type="entry name" value="Protein kinase-like (PK-like)"/>
    <property type="match status" value="1"/>
</dbReference>
<keyword evidence="4 12" id="KW-0732">Signal</keyword>
<feature type="transmembrane region" description="Helical" evidence="11">
    <location>
        <begin position="297"/>
        <end position="317"/>
    </location>
</feature>
<dbReference type="GO" id="GO:0016020">
    <property type="term" value="C:membrane"/>
    <property type="evidence" value="ECO:0007669"/>
    <property type="project" value="UniProtKB-SubCell"/>
</dbReference>
<dbReference type="SMART" id="SM00369">
    <property type="entry name" value="LRR_TYP"/>
    <property type="match status" value="4"/>
</dbReference>
<dbReference type="InterPro" id="IPR011009">
    <property type="entry name" value="Kinase-like_dom_sf"/>
</dbReference>
<evidence type="ECO:0000259" key="13">
    <source>
        <dbReference type="PROSITE" id="PS50011"/>
    </source>
</evidence>
<dbReference type="Gene3D" id="3.80.10.10">
    <property type="entry name" value="Ribonuclease Inhibitor"/>
    <property type="match status" value="2"/>
</dbReference>
<keyword evidence="3 11" id="KW-0812">Transmembrane</keyword>
<dbReference type="AlphaFoldDB" id="A0AA88DDV1"/>
<dbReference type="InterPro" id="IPR032675">
    <property type="entry name" value="LRR_dom_sf"/>
</dbReference>
<dbReference type="PANTHER" id="PTHR48056">
    <property type="entry name" value="LRR RECEPTOR-LIKE SERINE/THREONINE-PROTEIN KINASE-RELATED"/>
    <property type="match status" value="1"/>
</dbReference>
<feature type="signal peptide" evidence="12">
    <location>
        <begin position="1"/>
        <end position="26"/>
    </location>
</feature>
<dbReference type="InterPro" id="IPR013210">
    <property type="entry name" value="LRR_N_plant-typ"/>
</dbReference>
<dbReference type="EMBL" id="BTGU01000060">
    <property type="protein sequence ID" value="GMN55913.1"/>
    <property type="molecule type" value="Genomic_DNA"/>
</dbReference>
<evidence type="ECO:0000256" key="8">
    <source>
        <dbReference type="ARBA" id="ARBA00023170"/>
    </source>
</evidence>
<dbReference type="InterPro" id="IPR000719">
    <property type="entry name" value="Prot_kinase_dom"/>
</dbReference>
<dbReference type="Pfam" id="PF08263">
    <property type="entry name" value="LRRNT_2"/>
    <property type="match status" value="1"/>
</dbReference>
<evidence type="ECO:0000256" key="12">
    <source>
        <dbReference type="SAM" id="SignalP"/>
    </source>
</evidence>
<keyword evidence="2" id="KW-0433">Leucine-rich repeat</keyword>
<keyword evidence="8" id="KW-0675">Receptor</keyword>
<dbReference type="PANTHER" id="PTHR48056:SF44">
    <property type="entry name" value="RECEPTOR PROTEIN KINASE CLAVATA1"/>
    <property type="match status" value="1"/>
</dbReference>
<dbReference type="FunFam" id="3.80.10.10:FF:000062">
    <property type="entry name" value="protein STRUBBELIG-RECEPTOR FAMILY 3"/>
    <property type="match status" value="1"/>
</dbReference>
<accession>A0AA88DDV1</accession>
<keyword evidence="9" id="KW-0325">Glycoprotein</keyword>
<reference evidence="14" key="1">
    <citation type="submission" date="2023-07" db="EMBL/GenBank/DDBJ databases">
        <title>draft genome sequence of fig (Ficus carica).</title>
        <authorList>
            <person name="Takahashi T."/>
            <person name="Nishimura K."/>
        </authorList>
    </citation>
    <scope>NUCLEOTIDE SEQUENCE</scope>
</reference>
<evidence type="ECO:0000256" key="3">
    <source>
        <dbReference type="ARBA" id="ARBA00022692"/>
    </source>
</evidence>
<evidence type="ECO:0000256" key="11">
    <source>
        <dbReference type="SAM" id="Phobius"/>
    </source>
</evidence>
<dbReference type="GO" id="GO:0004672">
    <property type="term" value="F:protein kinase activity"/>
    <property type="evidence" value="ECO:0007669"/>
    <property type="project" value="InterPro"/>
</dbReference>
<evidence type="ECO:0000256" key="2">
    <source>
        <dbReference type="ARBA" id="ARBA00022614"/>
    </source>
</evidence>
<evidence type="ECO:0000256" key="9">
    <source>
        <dbReference type="ARBA" id="ARBA00023180"/>
    </source>
</evidence>
<feature type="region of interest" description="Disordered" evidence="10">
    <location>
        <begin position="331"/>
        <end position="354"/>
    </location>
</feature>
<keyword evidence="5" id="KW-0677">Repeat</keyword>
<evidence type="ECO:0000313" key="14">
    <source>
        <dbReference type="EMBL" id="GMN55913.1"/>
    </source>
</evidence>
<dbReference type="SUPFAM" id="SSF52058">
    <property type="entry name" value="L domain-like"/>
    <property type="match status" value="1"/>
</dbReference>
<name>A0AA88DDV1_FICCA</name>
<dbReference type="Gene3D" id="3.30.200.20">
    <property type="entry name" value="Phosphorylase Kinase, domain 1"/>
    <property type="match status" value="1"/>
</dbReference>
<comment type="subcellular location">
    <subcellularLocation>
        <location evidence="1">Membrane</location>
        <topology evidence="1">Single-pass membrane protein</topology>
    </subcellularLocation>
</comment>
<keyword evidence="7 11" id="KW-0472">Membrane</keyword>
<evidence type="ECO:0000256" key="4">
    <source>
        <dbReference type="ARBA" id="ARBA00022729"/>
    </source>
</evidence>
<protein>
    <recommendedName>
        <fullName evidence="13">Protein kinase domain-containing protein</fullName>
    </recommendedName>
</protein>
<dbReference type="Pfam" id="PF00560">
    <property type="entry name" value="LRR_1"/>
    <property type="match status" value="2"/>
</dbReference>
<dbReference type="GO" id="GO:0033612">
    <property type="term" value="F:receptor serine/threonine kinase binding"/>
    <property type="evidence" value="ECO:0007669"/>
    <property type="project" value="TreeGrafter"/>
</dbReference>
<evidence type="ECO:0000256" key="1">
    <source>
        <dbReference type="ARBA" id="ARBA00004167"/>
    </source>
</evidence>
<organism evidence="14 15">
    <name type="scientific">Ficus carica</name>
    <name type="common">Common fig</name>
    <dbReference type="NCBI Taxonomy" id="3494"/>
    <lineage>
        <taxon>Eukaryota</taxon>
        <taxon>Viridiplantae</taxon>
        <taxon>Streptophyta</taxon>
        <taxon>Embryophyta</taxon>
        <taxon>Tracheophyta</taxon>
        <taxon>Spermatophyta</taxon>
        <taxon>Magnoliopsida</taxon>
        <taxon>eudicotyledons</taxon>
        <taxon>Gunneridae</taxon>
        <taxon>Pentapetalae</taxon>
        <taxon>rosids</taxon>
        <taxon>fabids</taxon>
        <taxon>Rosales</taxon>
        <taxon>Moraceae</taxon>
        <taxon>Ficeae</taxon>
        <taxon>Ficus</taxon>
    </lineage>
</organism>
<evidence type="ECO:0000256" key="10">
    <source>
        <dbReference type="SAM" id="MobiDB-lite"/>
    </source>
</evidence>
<keyword evidence="15" id="KW-1185">Reference proteome</keyword>
<dbReference type="Pfam" id="PF07714">
    <property type="entry name" value="PK_Tyr_Ser-Thr"/>
    <property type="match status" value="1"/>
</dbReference>
<dbReference type="FunFam" id="3.30.200.20:FF:000125">
    <property type="entry name" value="Protein STRUBBELIG-RECEPTOR FAMILY 8"/>
    <property type="match status" value="1"/>
</dbReference>
<comment type="caution">
    <text evidence="14">The sequence shown here is derived from an EMBL/GenBank/DDBJ whole genome shotgun (WGS) entry which is preliminary data.</text>
</comment>
<dbReference type="FunFam" id="1.10.510.10:FF:000479">
    <property type="entry name" value="Leucine-rich repeat receptor-like protein kinase"/>
    <property type="match status" value="1"/>
</dbReference>
<dbReference type="Gene3D" id="1.10.510.10">
    <property type="entry name" value="Transferase(Phosphotransferase) domain 1"/>
    <property type="match status" value="1"/>
</dbReference>
<evidence type="ECO:0000256" key="5">
    <source>
        <dbReference type="ARBA" id="ARBA00022737"/>
    </source>
</evidence>
<feature type="chain" id="PRO_5041731638" description="Protein kinase domain-containing protein" evidence="12">
    <location>
        <begin position="27"/>
        <end position="737"/>
    </location>
</feature>
<dbReference type="InterPro" id="IPR001611">
    <property type="entry name" value="Leu-rich_rpt"/>
</dbReference>
<dbReference type="InterPro" id="IPR001245">
    <property type="entry name" value="Ser-Thr/Tyr_kinase_cat_dom"/>
</dbReference>
<dbReference type="PROSITE" id="PS50011">
    <property type="entry name" value="PROTEIN_KINASE_DOM"/>
    <property type="match status" value="1"/>
</dbReference>
<dbReference type="InterPro" id="IPR003591">
    <property type="entry name" value="Leu-rich_rpt_typical-subtyp"/>
</dbReference>
<proteinExistence type="predicted"/>
<feature type="domain" description="Protein kinase" evidence="13">
    <location>
        <begin position="413"/>
        <end position="693"/>
    </location>
</feature>
<evidence type="ECO:0000256" key="6">
    <source>
        <dbReference type="ARBA" id="ARBA00022989"/>
    </source>
</evidence>
<evidence type="ECO:0000256" key="7">
    <source>
        <dbReference type="ARBA" id="ARBA00023136"/>
    </source>
</evidence>
<sequence length="737" mass="81856">MREGRICAWLIRLVVFLAIIASQTWAYTDVQDVTALQDLYVNLNFPPLRGWRMENGDPCEESWTGVSCYGSSVMYLRLRGLNLTGNLGHQLSNLHNLKQIDVSYNNIWGSIPDGLPPNATHINLACNNLTSSIPDSLSNMKHLRHLNLSHNSLSGYIGNVFTGVGNLREMDLSYNNFSGDLPSSFGSLKNLTGLYLQNNNLTGSVTYLSELPLIDLNIQNNYFSGIIPKHFQSIPNLWFGGNKFHAANSPPWDFPLETVPVEQNIRSPPRTQASAIESNPVIERNDSKKKKMGPGGIAFIVGGGTLLVSCIAIYVSVRLHQYRTRTLQNSAGNNISTHSLPITTRDTSPTTAERSPKLLTFRSPILGARRMPPIYHSRVEKTSRRTSFTRKNGFPIKAKVYTIAELQSATNSFSEPNLLGEGSLGSVYKAEFPDGQVLAVKNVNTVMLSFKEEEQFLDVVWTVSRLKHPNIVPLIGYCVEHGQHLLVYEYVRSLSLDDALHSREYKSLSWGLRLQIALGIAQALDYLHSTFSPPLAHCNLKAANVLLDEDLRPRLCDCGLTILRPLTSNRVKIKASEIAIGDTGYIAPEHGQSGVDNRKSDTYAFGVLLLELLTGRKPFDNFRPREEQTLVKWASSRLHDTESLEQMVDPGIKRTFSIRILSHFVDIVSLCIQPVKEFRPPMSEVVESIKCLIQKASTERGNAAVGAEFDEKSFLSTNTRFIGSPAPSNSSADEAAN</sequence>
<evidence type="ECO:0000313" key="15">
    <source>
        <dbReference type="Proteomes" id="UP001187192"/>
    </source>
</evidence>
<dbReference type="GO" id="GO:0005524">
    <property type="term" value="F:ATP binding"/>
    <property type="evidence" value="ECO:0007669"/>
    <property type="project" value="InterPro"/>
</dbReference>
<gene>
    <name evidence="14" type="ORF">TIFTF001_025029</name>
</gene>
<keyword evidence="6 11" id="KW-1133">Transmembrane helix</keyword>
<dbReference type="Pfam" id="PF13855">
    <property type="entry name" value="LRR_8"/>
    <property type="match status" value="1"/>
</dbReference>
<dbReference type="InterPro" id="IPR050647">
    <property type="entry name" value="Plant_LRR-RLKs"/>
</dbReference>